<dbReference type="InterPro" id="IPR022631">
    <property type="entry name" value="ADOMET_SYNTHASE_CS"/>
</dbReference>
<proteinExistence type="inferred from homology"/>
<evidence type="ECO:0000256" key="14">
    <source>
        <dbReference type="RuleBase" id="RU004462"/>
    </source>
</evidence>
<feature type="domain" description="S-adenosylmethionine synthetase N-terminal" evidence="15">
    <location>
        <begin position="5"/>
        <end position="82"/>
    </location>
</feature>
<dbReference type="InterPro" id="IPR022636">
    <property type="entry name" value="S-AdoMet_synthetase_sfam"/>
</dbReference>
<comment type="caution">
    <text evidence="18">The sequence shown here is derived from an EMBL/GenBank/DDBJ whole genome shotgun (WGS) entry which is preliminary data.</text>
</comment>
<dbReference type="NCBIfam" id="TIGR01034">
    <property type="entry name" value="metK"/>
    <property type="match status" value="1"/>
</dbReference>
<evidence type="ECO:0000256" key="6">
    <source>
        <dbReference type="ARBA" id="ARBA00022563"/>
    </source>
</evidence>
<dbReference type="PATRIC" id="fig|994573.3.peg.1626"/>
<feature type="domain" description="S-adenosylmethionine synthetase central" evidence="16">
    <location>
        <begin position="117"/>
        <end position="233"/>
    </location>
</feature>
<evidence type="ECO:0000256" key="8">
    <source>
        <dbReference type="ARBA" id="ARBA00022723"/>
    </source>
</evidence>
<dbReference type="CDD" id="cd18079">
    <property type="entry name" value="S-AdoMet_synt"/>
    <property type="match status" value="1"/>
</dbReference>
<dbReference type="Proteomes" id="UP000017747">
    <property type="component" value="Unassembled WGS sequence"/>
</dbReference>
<keyword evidence="10" id="KW-0067">ATP-binding</keyword>
<evidence type="ECO:0000256" key="2">
    <source>
        <dbReference type="ARBA" id="ARBA00001958"/>
    </source>
</evidence>
<organism evidence="18 19">
    <name type="scientific">Youngiibacter fragilis 232.1</name>
    <dbReference type="NCBI Taxonomy" id="994573"/>
    <lineage>
        <taxon>Bacteria</taxon>
        <taxon>Bacillati</taxon>
        <taxon>Bacillota</taxon>
        <taxon>Clostridia</taxon>
        <taxon>Eubacteriales</taxon>
        <taxon>Clostridiaceae</taxon>
        <taxon>Youngiibacter</taxon>
    </lineage>
</organism>
<accession>V7I537</accession>
<dbReference type="RefSeq" id="WP_023863535.1">
    <property type="nucleotide sequence ID" value="NZ_AXUN02000168.1"/>
</dbReference>
<dbReference type="FunFam" id="3.30.300.10:FF:000003">
    <property type="entry name" value="S-adenosylmethionine synthase"/>
    <property type="match status" value="1"/>
</dbReference>
<dbReference type="PIRSF" id="PIRSF000497">
    <property type="entry name" value="MAT"/>
    <property type="match status" value="1"/>
</dbReference>
<evidence type="ECO:0000313" key="19">
    <source>
        <dbReference type="Proteomes" id="UP000017747"/>
    </source>
</evidence>
<keyword evidence="12" id="KW-0630">Potassium</keyword>
<sequence length="391" mass="43725">MENKFLTAESVCEGHPDKLCDLIADSVLDACLWKDRGSRVACEVMATKGKIIVAGEITCSGKIDIRMIVRDTLRKVGYNPWKYLIFVYVHKQSRDIANGVGNALESRSGDTSWYNTLGAGDQGTMYGYATNETRQMLPLPAVLANRITKRLDQVRHDGLIKGIKPDGKAQITVEYEDGKPKRIKTIIISIQHDATKESEELSRDIYSHVLWKCFEDFPFDEETEVLINPSGRFVEGGPSADTGLTGRKLMVDTYGGLAAHGGGAFCGKDPTKVDRSAAYMARNIAKHIVWCEFAKRCQVNIAYAIGKADPVSVEVDTFGTGTVSDAILREAIKEVWCLRPAAIIETLDLRFPRYKETAVYGHFSSCLYPWEDVRKYKELKEAVMRFEQDNQ</sequence>
<dbReference type="GO" id="GO:0004478">
    <property type="term" value="F:methionine adenosyltransferase activity"/>
    <property type="evidence" value="ECO:0007669"/>
    <property type="project" value="UniProtKB-UniRule"/>
</dbReference>
<evidence type="ECO:0000256" key="3">
    <source>
        <dbReference type="ARBA" id="ARBA00005224"/>
    </source>
</evidence>
<dbReference type="AlphaFoldDB" id="V7I537"/>
<evidence type="ECO:0000256" key="9">
    <source>
        <dbReference type="ARBA" id="ARBA00022741"/>
    </source>
</evidence>
<dbReference type="GO" id="GO:0006556">
    <property type="term" value="P:S-adenosylmethionine biosynthetic process"/>
    <property type="evidence" value="ECO:0007669"/>
    <property type="project" value="UniProtKB-UniRule"/>
</dbReference>
<keyword evidence="7 18" id="KW-0808">Transferase</keyword>
<comment type="cofactor">
    <cofactor evidence="2">
        <name>K(+)</name>
        <dbReference type="ChEBI" id="CHEBI:29103"/>
    </cofactor>
</comment>
<dbReference type="InterPro" id="IPR022629">
    <property type="entry name" value="S-AdoMet_synt_central"/>
</dbReference>
<dbReference type="PANTHER" id="PTHR11964">
    <property type="entry name" value="S-ADENOSYLMETHIONINE SYNTHETASE"/>
    <property type="match status" value="1"/>
</dbReference>
<dbReference type="eggNOG" id="COG0192">
    <property type="taxonomic scope" value="Bacteria"/>
</dbReference>
<dbReference type="InterPro" id="IPR002133">
    <property type="entry name" value="S-AdoMet_synthetase"/>
</dbReference>
<name>V7I537_9CLOT</name>
<dbReference type="PROSITE" id="PS00376">
    <property type="entry name" value="ADOMET_SYNTHASE_1"/>
    <property type="match status" value="1"/>
</dbReference>
<keyword evidence="11" id="KW-0460">Magnesium</keyword>
<evidence type="ECO:0000256" key="4">
    <source>
        <dbReference type="ARBA" id="ARBA00009685"/>
    </source>
</evidence>
<keyword evidence="8" id="KW-0479">Metal-binding</keyword>
<gene>
    <name evidence="18" type="ORF">T472_0208785</name>
</gene>
<protein>
    <recommendedName>
        <fullName evidence="5 13">Methionine adenosyltransferase</fullName>
        <ecNumber evidence="5 13">2.5.1.6</ecNumber>
    </recommendedName>
</protein>
<dbReference type="Gene3D" id="3.30.300.10">
    <property type="match status" value="3"/>
</dbReference>
<evidence type="ECO:0000259" key="16">
    <source>
        <dbReference type="Pfam" id="PF02772"/>
    </source>
</evidence>
<evidence type="ECO:0000256" key="13">
    <source>
        <dbReference type="NCBIfam" id="TIGR01034"/>
    </source>
</evidence>
<dbReference type="InterPro" id="IPR022630">
    <property type="entry name" value="S-AdoMet_synt_C"/>
</dbReference>
<dbReference type="EC" id="2.5.1.6" evidence="5 13"/>
<evidence type="ECO:0000256" key="10">
    <source>
        <dbReference type="ARBA" id="ARBA00022840"/>
    </source>
</evidence>
<dbReference type="SUPFAM" id="SSF55973">
    <property type="entry name" value="S-adenosylmethionine synthetase"/>
    <property type="match status" value="3"/>
</dbReference>
<dbReference type="InterPro" id="IPR022628">
    <property type="entry name" value="S-AdoMet_synt_N"/>
</dbReference>
<keyword evidence="9" id="KW-0547">Nucleotide-binding</keyword>
<evidence type="ECO:0000259" key="17">
    <source>
        <dbReference type="Pfam" id="PF02773"/>
    </source>
</evidence>
<comment type="cofactor">
    <cofactor evidence="1">
        <name>Mg(2+)</name>
        <dbReference type="ChEBI" id="CHEBI:18420"/>
    </cofactor>
</comment>
<reference evidence="18 19" key="1">
    <citation type="journal article" date="2014" name="Genome Announc.">
        <title>Genome Sequence of Youngiibacter fragilis, the Type Strain of the Genus Youngiibacter.</title>
        <authorList>
            <person name="Wawrik C.B."/>
            <person name="Callaghan A.V."/>
            <person name="Stamps B.W."/>
            <person name="Wawrik B."/>
        </authorList>
    </citation>
    <scope>NUCLEOTIDE SEQUENCE [LARGE SCALE GENOMIC DNA]</scope>
    <source>
        <strain evidence="18 19">232.1</strain>
    </source>
</reference>
<evidence type="ECO:0000256" key="5">
    <source>
        <dbReference type="ARBA" id="ARBA00012828"/>
    </source>
</evidence>
<evidence type="ECO:0000259" key="15">
    <source>
        <dbReference type="Pfam" id="PF00438"/>
    </source>
</evidence>
<dbReference type="Pfam" id="PF02773">
    <property type="entry name" value="S-AdoMet_synt_C"/>
    <property type="match status" value="1"/>
</dbReference>
<keyword evidence="6" id="KW-0554">One-carbon metabolism</keyword>
<evidence type="ECO:0000256" key="7">
    <source>
        <dbReference type="ARBA" id="ARBA00022679"/>
    </source>
</evidence>
<dbReference type="GO" id="GO:0006730">
    <property type="term" value="P:one-carbon metabolic process"/>
    <property type="evidence" value="ECO:0007669"/>
    <property type="project" value="UniProtKB-KW"/>
</dbReference>
<feature type="domain" description="S-adenosylmethionine synthetase C-terminal" evidence="17">
    <location>
        <begin position="236"/>
        <end position="371"/>
    </location>
</feature>
<evidence type="ECO:0000256" key="11">
    <source>
        <dbReference type="ARBA" id="ARBA00022842"/>
    </source>
</evidence>
<keyword evidence="19" id="KW-1185">Reference proteome</keyword>
<dbReference type="Pfam" id="PF00438">
    <property type="entry name" value="S-AdoMet_synt_N"/>
    <property type="match status" value="1"/>
</dbReference>
<dbReference type="Pfam" id="PF02772">
    <property type="entry name" value="S-AdoMet_synt_M"/>
    <property type="match status" value="1"/>
</dbReference>
<dbReference type="STRING" id="994573.T472_0208785"/>
<evidence type="ECO:0000256" key="1">
    <source>
        <dbReference type="ARBA" id="ARBA00001946"/>
    </source>
</evidence>
<dbReference type="UniPathway" id="UPA00315">
    <property type="reaction ID" value="UER00080"/>
</dbReference>
<dbReference type="EMBL" id="AXUN02000168">
    <property type="protein sequence ID" value="ETA80993.1"/>
    <property type="molecule type" value="Genomic_DNA"/>
</dbReference>
<comment type="similarity">
    <text evidence="4 14">Belongs to the AdoMet synthase family.</text>
</comment>
<dbReference type="OrthoDB" id="9801686at2"/>
<comment type="pathway">
    <text evidence="3">Amino-acid biosynthesis; S-adenosyl-L-methionine biosynthesis; S-adenosyl-L-methionine from L-methionine: step 1/1.</text>
</comment>
<dbReference type="GO" id="GO:0046872">
    <property type="term" value="F:metal ion binding"/>
    <property type="evidence" value="ECO:0007669"/>
    <property type="project" value="UniProtKB-KW"/>
</dbReference>
<evidence type="ECO:0000313" key="18">
    <source>
        <dbReference type="EMBL" id="ETA80993.1"/>
    </source>
</evidence>
<evidence type="ECO:0000256" key="12">
    <source>
        <dbReference type="ARBA" id="ARBA00022958"/>
    </source>
</evidence>
<dbReference type="GO" id="GO:0005524">
    <property type="term" value="F:ATP binding"/>
    <property type="evidence" value="ECO:0007669"/>
    <property type="project" value="UniProtKB-KW"/>
</dbReference>